<dbReference type="AlphaFoldDB" id="A0A6P8XAT3"/>
<keyword evidence="5" id="KW-0539">Nucleus</keyword>
<dbReference type="GO" id="GO:0016607">
    <property type="term" value="C:nuclear speck"/>
    <property type="evidence" value="ECO:0007669"/>
    <property type="project" value="UniProtKB-SubCell"/>
</dbReference>
<feature type="compositionally biased region" description="Polar residues" evidence="6">
    <location>
        <begin position="1"/>
        <end position="10"/>
    </location>
</feature>
<evidence type="ECO:0000256" key="3">
    <source>
        <dbReference type="ARBA" id="ARBA00022782"/>
    </source>
</evidence>
<evidence type="ECO:0000256" key="6">
    <source>
        <dbReference type="SAM" id="MobiDB-lite"/>
    </source>
</evidence>
<organism evidence="7 8">
    <name type="scientific">Drosophila albomicans</name>
    <name type="common">Fruit fly</name>
    <dbReference type="NCBI Taxonomy" id="7291"/>
    <lineage>
        <taxon>Eukaryota</taxon>
        <taxon>Metazoa</taxon>
        <taxon>Ecdysozoa</taxon>
        <taxon>Arthropoda</taxon>
        <taxon>Hexapoda</taxon>
        <taxon>Insecta</taxon>
        <taxon>Pterygota</taxon>
        <taxon>Neoptera</taxon>
        <taxon>Endopterygota</taxon>
        <taxon>Diptera</taxon>
        <taxon>Brachycera</taxon>
        <taxon>Muscomorpha</taxon>
        <taxon>Ephydroidea</taxon>
        <taxon>Drosophilidae</taxon>
        <taxon>Drosophila</taxon>
    </lineage>
</organism>
<gene>
    <name evidence="8" type="primary">LOC117571622</name>
</gene>
<proteinExistence type="predicted"/>
<keyword evidence="4" id="KW-0726">Sexual differentiation</keyword>
<name>A0A6P8XAT3_DROAB</name>
<accession>A0A6P8XAT3</accession>
<dbReference type="InterPro" id="IPR010519">
    <property type="entry name" value="Tra"/>
</dbReference>
<evidence type="ECO:0000313" key="8">
    <source>
        <dbReference type="RefSeq" id="XP_034109734.1"/>
    </source>
</evidence>
<keyword evidence="3" id="KW-0221">Differentiation</keyword>
<protein>
    <recommendedName>
        <fullName evidence="2">Female-specific protein transformer</fullName>
    </recommendedName>
</protein>
<evidence type="ECO:0000256" key="1">
    <source>
        <dbReference type="ARBA" id="ARBA00004324"/>
    </source>
</evidence>
<evidence type="ECO:0000313" key="7">
    <source>
        <dbReference type="Proteomes" id="UP000515160"/>
    </source>
</evidence>
<dbReference type="OrthoDB" id="7873072at2759"/>
<evidence type="ECO:0000256" key="5">
    <source>
        <dbReference type="ARBA" id="ARBA00023242"/>
    </source>
</evidence>
<dbReference type="GO" id="GO:0006397">
    <property type="term" value="P:mRNA processing"/>
    <property type="evidence" value="ECO:0007669"/>
    <property type="project" value="InterPro"/>
</dbReference>
<feature type="compositionally biased region" description="Basic residues" evidence="6">
    <location>
        <begin position="100"/>
        <end position="113"/>
    </location>
</feature>
<dbReference type="GO" id="GO:0046660">
    <property type="term" value="P:female sex differentiation"/>
    <property type="evidence" value="ECO:0007669"/>
    <property type="project" value="InterPro"/>
</dbReference>
<feature type="region of interest" description="Disordered" evidence="6">
    <location>
        <begin position="1"/>
        <end position="115"/>
    </location>
</feature>
<dbReference type="Pfam" id="PF06495">
    <property type="entry name" value="Transformer"/>
    <property type="match status" value="1"/>
</dbReference>
<reference evidence="8" key="1">
    <citation type="submission" date="2025-08" db="UniProtKB">
        <authorList>
            <consortium name="RefSeq"/>
        </authorList>
    </citation>
    <scope>IDENTIFICATION</scope>
    <source>
        <strain evidence="8">15112-1751.03</strain>
        <tissue evidence="8">Whole Adult</tissue>
    </source>
</reference>
<comment type="subcellular location">
    <subcellularLocation>
        <location evidence="1">Nucleus speckle</location>
    </subcellularLocation>
</comment>
<sequence>MNADSSSRTLRGSERRQPKKIPYFADEARERDRVQNLRKRTRRTTPPRAPRYGRSQRSRSRSRSADRSRDRLRRQRSRSYDRRRSRSGSYKKVTSSSSFSRRRRSRSRSRSRTPRIITVPVPVPAADYNYAYGWSHPHPPRQHYDPMYPPMLPFGMNPRPPRPYFAPYPQFPPFRYRSGAFGARPRFNYVRDMRHQPN</sequence>
<feature type="compositionally biased region" description="Basic residues" evidence="6">
    <location>
        <begin position="70"/>
        <end position="86"/>
    </location>
</feature>
<evidence type="ECO:0000256" key="2">
    <source>
        <dbReference type="ARBA" id="ARBA00016053"/>
    </source>
</evidence>
<feature type="compositionally biased region" description="Basic residues" evidence="6">
    <location>
        <begin position="36"/>
        <end position="45"/>
    </location>
</feature>
<dbReference type="RefSeq" id="XP_034109734.1">
    <property type="nucleotide sequence ID" value="XM_034253843.2"/>
</dbReference>
<dbReference type="GeneID" id="117571622"/>
<feature type="compositionally biased region" description="Basic and acidic residues" evidence="6">
    <location>
        <begin position="26"/>
        <end position="35"/>
    </location>
</feature>
<keyword evidence="7" id="KW-1185">Reference proteome</keyword>
<dbReference type="Proteomes" id="UP000515160">
    <property type="component" value="Chromosome 3"/>
</dbReference>
<evidence type="ECO:0000256" key="4">
    <source>
        <dbReference type="ARBA" id="ARBA00022928"/>
    </source>
</evidence>
<dbReference type="GO" id="GO:0030154">
    <property type="term" value="P:cell differentiation"/>
    <property type="evidence" value="ECO:0007669"/>
    <property type="project" value="UniProtKB-KW"/>
</dbReference>